<feature type="region of interest" description="Disordered" evidence="4">
    <location>
        <begin position="404"/>
        <end position="427"/>
    </location>
</feature>
<keyword evidence="1" id="KW-1134">Transmembrane beta strand</keyword>
<evidence type="ECO:0000256" key="4">
    <source>
        <dbReference type="SAM" id="MobiDB-lite"/>
    </source>
</evidence>
<accession>A0A951UNM5</accession>
<dbReference type="Proteomes" id="UP000757435">
    <property type="component" value="Unassembled WGS sequence"/>
</dbReference>
<sequence length="630" mass="68132">MSASRFAVLYPSILVSLASLIASPLPILAATPIATVFPSDVSPSDISPGGASLADVFLDDVAQLKLGKPSEISQVFPIDPPEFPPTTNPARLNEPAPIPPLPDQVLPPLPPPEDLLPPQTPAPAEVPEAVPGEVPNTVLIKRFRVEGSTVFSAEELAQATAPFEGRNLSFAELLQVRSVITQLYVDQGYVTSGAFIPPQTMEGGVITIQVVEGSLEDINVSGTRRLRPDYIRSRLAIAASTPLNTNRLLEGLRLLQLNPLVQTIAADLQAGTRPGTSLLQVQVQEADTFSGDISLNNGRSPSVGSFRRGVQLTEANLLGLGDSLSVGYSNTDGSNQFNGSYTLPLNPRNGTLQFSSGATNSRVIEPPFTPLDIIANSRYYEITLRQPLYQTSTEELALGLTASRQESKAEFSPGDDSELPFPSQGADEEGRTRISALRFFQEWTKRSSSYVLAGRSQFSLGLDLLDSTVSDSAPDSRFFAWRGQGQWVRLLAPDTLLLVRADAQIATSLVPLEQFSLGGQDTLRGYRQDFLLSDNGVLFSTEVRIPVLRVPQVQGVLQIVPFLDVGTGWNSDSPDPNPSTLVGAGLGLLWRQSDYLTARLDWGIPLVAVDRRERTWQESGVYFSIVITPF</sequence>
<keyword evidence="1" id="KW-0472">Membrane</keyword>
<dbReference type="PANTHER" id="PTHR34597">
    <property type="entry name" value="SLR1661 PROTEIN"/>
    <property type="match status" value="1"/>
</dbReference>
<reference evidence="7" key="1">
    <citation type="submission" date="2021-05" db="EMBL/GenBank/DDBJ databases">
        <authorList>
            <person name="Pietrasiak N."/>
            <person name="Ward R."/>
            <person name="Stajich J.E."/>
            <person name="Kurbessoian T."/>
        </authorList>
    </citation>
    <scope>NUCLEOTIDE SEQUENCE</scope>
    <source>
        <strain evidence="7">UHER 2000/2452</strain>
    </source>
</reference>
<dbReference type="InterPro" id="IPR013686">
    <property type="entry name" value="Polypept-transport_assoc_ShlB"/>
</dbReference>
<keyword evidence="3" id="KW-0998">Cell outer membrane</keyword>
<dbReference type="InterPro" id="IPR051544">
    <property type="entry name" value="TPS_OM_transporter"/>
</dbReference>
<name>A0A951UNM5_9CYAN</name>
<keyword evidence="2" id="KW-0812">Transmembrane</keyword>
<feature type="compositionally biased region" description="Pro residues" evidence="4">
    <location>
        <begin position="96"/>
        <end position="113"/>
    </location>
</feature>
<dbReference type="Gene3D" id="2.40.160.50">
    <property type="entry name" value="membrane protein fhac: a member of the omp85/tpsb transporter family"/>
    <property type="match status" value="1"/>
</dbReference>
<organism evidence="7 8">
    <name type="scientific">Drouetiella hepatica Uher 2000/2452</name>
    <dbReference type="NCBI Taxonomy" id="904376"/>
    <lineage>
        <taxon>Bacteria</taxon>
        <taxon>Bacillati</taxon>
        <taxon>Cyanobacteriota</taxon>
        <taxon>Cyanophyceae</taxon>
        <taxon>Oculatellales</taxon>
        <taxon>Oculatellaceae</taxon>
        <taxon>Drouetiella</taxon>
    </lineage>
</organism>
<evidence type="ECO:0000256" key="2">
    <source>
        <dbReference type="ARBA" id="ARBA00022692"/>
    </source>
</evidence>
<comment type="caution">
    <text evidence="7">The sequence shown here is derived from an EMBL/GenBank/DDBJ whole genome shotgun (WGS) entry which is preliminary data.</text>
</comment>
<dbReference type="AlphaFoldDB" id="A0A951UNM5"/>
<evidence type="ECO:0000313" key="8">
    <source>
        <dbReference type="Proteomes" id="UP000757435"/>
    </source>
</evidence>
<dbReference type="GO" id="GO:0098046">
    <property type="term" value="C:type V protein secretion system complex"/>
    <property type="evidence" value="ECO:0007669"/>
    <property type="project" value="TreeGrafter"/>
</dbReference>
<proteinExistence type="predicted"/>
<gene>
    <name evidence="7" type="ORF">KME15_18335</name>
</gene>
<dbReference type="GO" id="GO:0046819">
    <property type="term" value="P:protein secretion by the type V secretion system"/>
    <property type="evidence" value="ECO:0007669"/>
    <property type="project" value="TreeGrafter"/>
</dbReference>
<feature type="compositionally biased region" description="Pro residues" evidence="4">
    <location>
        <begin position="78"/>
        <end position="87"/>
    </location>
</feature>
<dbReference type="EMBL" id="JAHHHD010000023">
    <property type="protein sequence ID" value="MBW4660635.1"/>
    <property type="molecule type" value="Genomic_DNA"/>
</dbReference>
<evidence type="ECO:0000259" key="5">
    <source>
        <dbReference type="Pfam" id="PF03865"/>
    </source>
</evidence>
<feature type="domain" description="Haemolysin activator HlyB C-terminal" evidence="5">
    <location>
        <begin position="275"/>
        <end position="588"/>
    </location>
</feature>
<evidence type="ECO:0000259" key="6">
    <source>
        <dbReference type="Pfam" id="PF08479"/>
    </source>
</evidence>
<dbReference type="PANTHER" id="PTHR34597:SF1">
    <property type="entry name" value="HEME_HEMOPEXIN TRANSPORTER PROTEIN HUXB"/>
    <property type="match status" value="1"/>
</dbReference>
<feature type="region of interest" description="Disordered" evidence="4">
    <location>
        <begin position="75"/>
        <end position="113"/>
    </location>
</feature>
<evidence type="ECO:0000256" key="1">
    <source>
        <dbReference type="ARBA" id="ARBA00022452"/>
    </source>
</evidence>
<evidence type="ECO:0000256" key="3">
    <source>
        <dbReference type="ARBA" id="ARBA00023237"/>
    </source>
</evidence>
<dbReference type="InterPro" id="IPR005565">
    <property type="entry name" value="Hemolysn_activator_HlyB_C"/>
</dbReference>
<dbReference type="GO" id="GO:0008320">
    <property type="term" value="F:protein transmembrane transporter activity"/>
    <property type="evidence" value="ECO:0007669"/>
    <property type="project" value="TreeGrafter"/>
</dbReference>
<dbReference type="Pfam" id="PF03865">
    <property type="entry name" value="ShlB"/>
    <property type="match status" value="1"/>
</dbReference>
<protein>
    <submittedName>
        <fullName evidence="7">ShlB/FhaC/HecB family hemolysin secretion/activation protein</fullName>
    </submittedName>
</protein>
<dbReference type="Pfam" id="PF08479">
    <property type="entry name" value="POTRA_2"/>
    <property type="match status" value="1"/>
</dbReference>
<evidence type="ECO:0000313" key="7">
    <source>
        <dbReference type="EMBL" id="MBW4660635.1"/>
    </source>
</evidence>
<dbReference type="Gene3D" id="3.10.20.310">
    <property type="entry name" value="membrane protein fhac"/>
    <property type="match status" value="1"/>
</dbReference>
<reference evidence="7" key="2">
    <citation type="journal article" date="2022" name="Microbiol. Resour. Announc.">
        <title>Metagenome Sequencing to Explore Phylogenomics of Terrestrial Cyanobacteria.</title>
        <authorList>
            <person name="Ward R.D."/>
            <person name="Stajich J.E."/>
            <person name="Johansen J.R."/>
            <person name="Huntemann M."/>
            <person name="Clum A."/>
            <person name="Foster B."/>
            <person name="Foster B."/>
            <person name="Roux S."/>
            <person name="Palaniappan K."/>
            <person name="Varghese N."/>
            <person name="Mukherjee S."/>
            <person name="Reddy T.B.K."/>
            <person name="Daum C."/>
            <person name="Copeland A."/>
            <person name="Chen I.A."/>
            <person name="Ivanova N.N."/>
            <person name="Kyrpides N.C."/>
            <person name="Shapiro N."/>
            <person name="Eloe-Fadrosh E.A."/>
            <person name="Pietrasiak N."/>
        </authorList>
    </citation>
    <scope>NUCLEOTIDE SEQUENCE</scope>
    <source>
        <strain evidence="7">UHER 2000/2452</strain>
    </source>
</reference>
<feature type="domain" description="Polypeptide-transport-associated ShlB-type" evidence="6">
    <location>
        <begin position="139"/>
        <end position="213"/>
    </location>
</feature>